<protein>
    <submittedName>
        <fullName evidence="8">Permease</fullName>
    </submittedName>
</protein>
<proteinExistence type="inferred from homology"/>
<dbReference type="Pfam" id="PF03773">
    <property type="entry name" value="ArsP_1"/>
    <property type="match status" value="1"/>
</dbReference>
<evidence type="ECO:0000256" key="4">
    <source>
        <dbReference type="ARBA" id="ARBA00022692"/>
    </source>
</evidence>
<keyword evidence="4 7" id="KW-0812">Transmembrane</keyword>
<feature type="transmembrane region" description="Helical" evidence="7">
    <location>
        <begin position="18"/>
        <end position="36"/>
    </location>
</feature>
<dbReference type="Proteomes" id="UP000437131">
    <property type="component" value="Unassembled WGS sequence"/>
</dbReference>
<feature type="transmembrane region" description="Helical" evidence="7">
    <location>
        <begin position="85"/>
        <end position="109"/>
    </location>
</feature>
<evidence type="ECO:0000256" key="1">
    <source>
        <dbReference type="ARBA" id="ARBA00004651"/>
    </source>
</evidence>
<dbReference type="InterPro" id="IPR052923">
    <property type="entry name" value="UPF0718"/>
</dbReference>
<evidence type="ECO:0000256" key="6">
    <source>
        <dbReference type="ARBA" id="ARBA00023136"/>
    </source>
</evidence>
<dbReference type="PANTHER" id="PTHR34184:SF4">
    <property type="entry name" value="UPF0718 PROTEIN YCGR"/>
    <property type="match status" value="1"/>
</dbReference>
<feature type="transmembrane region" description="Helical" evidence="7">
    <location>
        <begin position="258"/>
        <end position="275"/>
    </location>
</feature>
<accession>A0A844GS60</accession>
<feature type="transmembrane region" description="Helical" evidence="7">
    <location>
        <begin position="228"/>
        <end position="246"/>
    </location>
</feature>
<dbReference type="InterPro" id="IPR005524">
    <property type="entry name" value="DUF318"/>
</dbReference>
<dbReference type="PANTHER" id="PTHR34184">
    <property type="entry name" value="UPF0718 PROTEIN YCGR"/>
    <property type="match status" value="1"/>
</dbReference>
<comment type="similarity">
    <text evidence="2">Belongs to the UPF0718 family.</text>
</comment>
<evidence type="ECO:0000256" key="3">
    <source>
        <dbReference type="ARBA" id="ARBA00022475"/>
    </source>
</evidence>
<dbReference type="RefSeq" id="WP_015218209.1">
    <property type="nucleotide sequence ID" value="NZ_WMIA01000001.1"/>
</dbReference>
<comment type="subcellular location">
    <subcellularLocation>
        <location evidence="1">Cell membrane</location>
        <topology evidence="1">Multi-pass membrane protein</topology>
    </subcellularLocation>
</comment>
<name>A0A844GS60_9CHRO</name>
<evidence type="ECO:0000313" key="8">
    <source>
        <dbReference type="EMBL" id="MTF37598.1"/>
    </source>
</evidence>
<feature type="transmembrane region" description="Helical" evidence="7">
    <location>
        <begin position="116"/>
        <end position="136"/>
    </location>
</feature>
<evidence type="ECO:0000256" key="7">
    <source>
        <dbReference type="SAM" id="Phobius"/>
    </source>
</evidence>
<comment type="caution">
    <text evidence="8">The sequence shown here is derived from an EMBL/GenBank/DDBJ whole genome shotgun (WGS) entry which is preliminary data.</text>
</comment>
<feature type="transmembrane region" description="Helical" evidence="7">
    <location>
        <begin position="48"/>
        <end position="65"/>
    </location>
</feature>
<sequence length="344" mass="37976">MTQIYSAFTLFTSLLVEAMPFLLMGVLLSSSLILFFDEGNLIKRIPNHPFLGSIIGSLFGFFFPVCECGNIPVARRLLLQGLPTSVAISFLLAAPTINPIVLWSTYVAFRGQPEVFWLRIIFSLTIAIAVGCIFSLQKDPRPLLKPLLAKRLTVIFEQMEAKKSLQTSPSQPEYSLLQSGSFLLSPQGQTVKMDQTLLKSPVNPKSQVSKSYKWNLFISNVTNELRELGGVLILGSAIAASIQVFVPREIILNLGQDTITSIISMMILAAVVSICSTVDSFFVLSFASTFTTASLVAFLVFGPMIDIKAIGLMLSIFKPRMIVYLMVIVAQLTFILTLSYNYLF</sequence>
<dbReference type="GO" id="GO:0005886">
    <property type="term" value="C:plasma membrane"/>
    <property type="evidence" value="ECO:0007669"/>
    <property type="project" value="UniProtKB-SubCell"/>
</dbReference>
<keyword evidence="3" id="KW-1003">Cell membrane</keyword>
<evidence type="ECO:0000256" key="5">
    <source>
        <dbReference type="ARBA" id="ARBA00022989"/>
    </source>
</evidence>
<dbReference type="EMBL" id="WMIA01000001">
    <property type="protein sequence ID" value="MTF37598.1"/>
    <property type="molecule type" value="Genomic_DNA"/>
</dbReference>
<gene>
    <name evidence="8" type="ORF">GGC33_01445</name>
</gene>
<keyword evidence="5 7" id="KW-1133">Transmembrane helix</keyword>
<dbReference type="AlphaFoldDB" id="A0A844GS60"/>
<evidence type="ECO:0000256" key="2">
    <source>
        <dbReference type="ARBA" id="ARBA00006386"/>
    </source>
</evidence>
<reference evidence="8 9" key="1">
    <citation type="submission" date="2019-11" db="EMBL/GenBank/DDBJ databases">
        <title>Isolation of a new High Light Tolerant Cyanobacteria.</title>
        <authorList>
            <person name="Dobson Z."/>
            <person name="Vaughn N."/>
            <person name="Vaughn M."/>
            <person name="Fromme P."/>
            <person name="Mazor Y."/>
        </authorList>
    </citation>
    <scope>NUCLEOTIDE SEQUENCE [LARGE SCALE GENOMIC DNA]</scope>
    <source>
        <strain evidence="8 9">0216</strain>
    </source>
</reference>
<evidence type="ECO:0000313" key="9">
    <source>
        <dbReference type="Proteomes" id="UP000437131"/>
    </source>
</evidence>
<keyword evidence="6 7" id="KW-0472">Membrane</keyword>
<feature type="transmembrane region" description="Helical" evidence="7">
    <location>
        <begin position="322"/>
        <end position="343"/>
    </location>
</feature>
<organism evidence="8 9">
    <name type="scientific">Cyanobacterium aponinum 0216</name>
    <dbReference type="NCBI Taxonomy" id="2676140"/>
    <lineage>
        <taxon>Bacteria</taxon>
        <taxon>Bacillati</taxon>
        <taxon>Cyanobacteriota</taxon>
        <taxon>Cyanophyceae</taxon>
        <taxon>Oscillatoriophycideae</taxon>
        <taxon>Chroococcales</taxon>
        <taxon>Geminocystaceae</taxon>
        <taxon>Cyanobacterium</taxon>
    </lineage>
</organism>